<evidence type="ECO:0000259" key="11">
    <source>
        <dbReference type="PROSITE" id="PS50102"/>
    </source>
</evidence>
<dbReference type="InterPro" id="IPR058752">
    <property type="entry name" value="RDRP_C_head"/>
</dbReference>
<dbReference type="HOGENOM" id="CLU_001366_0_2_1"/>
<protein>
    <recommendedName>
        <fullName evidence="9">RNA-dependent RNA polymerase</fullName>
        <ecNumber evidence="9">2.7.7.48</ecNumber>
    </recommendedName>
</protein>
<keyword evidence="3 9" id="KW-0808">Transferase</keyword>
<proteinExistence type="inferred from homology"/>
<dbReference type="STRING" id="1182544.W9W8E5"/>
<reference evidence="12 13" key="1">
    <citation type="submission" date="2013-03" db="EMBL/GenBank/DDBJ databases">
        <title>The Genome Sequence of Cladophialophora yegresii CBS 114405.</title>
        <authorList>
            <consortium name="The Broad Institute Genomics Platform"/>
            <person name="Cuomo C."/>
            <person name="de Hoog S."/>
            <person name="Gorbushina A."/>
            <person name="Walker B."/>
            <person name="Young S.K."/>
            <person name="Zeng Q."/>
            <person name="Gargeya S."/>
            <person name="Fitzgerald M."/>
            <person name="Haas B."/>
            <person name="Abouelleil A."/>
            <person name="Allen A.W."/>
            <person name="Alvarado L."/>
            <person name="Arachchi H.M."/>
            <person name="Berlin A.M."/>
            <person name="Chapman S.B."/>
            <person name="Gainer-Dewar J."/>
            <person name="Goldberg J."/>
            <person name="Griggs A."/>
            <person name="Gujja S."/>
            <person name="Hansen M."/>
            <person name="Howarth C."/>
            <person name="Imamovic A."/>
            <person name="Ireland A."/>
            <person name="Larimer J."/>
            <person name="McCowan C."/>
            <person name="Murphy C."/>
            <person name="Pearson M."/>
            <person name="Poon T.W."/>
            <person name="Priest M."/>
            <person name="Roberts A."/>
            <person name="Saif S."/>
            <person name="Shea T."/>
            <person name="Sisk P."/>
            <person name="Sykes S."/>
            <person name="Wortman J."/>
            <person name="Nusbaum C."/>
            <person name="Birren B."/>
        </authorList>
    </citation>
    <scope>NUCLEOTIDE SEQUENCE [LARGE SCALE GENOMIC DNA]</scope>
    <source>
        <strain evidence="12 13">CBS 114405</strain>
    </source>
</reference>
<dbReference type="GO" id="GO:0030422">
    <property type="term" value="P:siRNA processing"/>
    <property type="evidence" value="ECO:0007669"/>
    <property type="project" value="TreeGrafter"/>
</dbReference>
<comment type="caution">
    <text evidence="12">The sequence shown here is derived from an EMBL/GenBank/DDBJ whole genome shotgun (WGS) entry which is preliminary data.</text>
</comment>
<feature type="compositionally biased region" description="Basic and acidic residues" evidence="10">
    <location>
        <begin position="1380"/>
        <end position="1396"/>
    </location>
</feature>
<dbReference type="PANTHER" id="PTHR23079">
    <property type="entry name" value="RNA-DEPENDENT RNA POLYMERASE"/>
    <property type="match status" value="1"/>
</dbReference>
<dbReference type="GO" id="GO:0003723">
    <property type="term" value="F:RNA binding"/>
    <property type="evidence" value="ECO:0007669"/>
    <property type="project" value="UniProtKB-UniRule"/>
</dbReference>
<dbReference type="PROSITE" id="PS50102">
    <property type="entry name" value="RRM"/>
    <property type="match status" value="1"/>
</dbReference>
<dbReference type="SUPFAM" id="SSF54928">
    <property type="entry name" value="RNA-binding domain, RBD"/>
    <property type="match status" value="1"/>
</dbReference>
<dbReference type="EC" id="2.7.7.48" evidence="9"/>
<name>W9W8E5_9EURO</name>
<sequence>MERLAASLRVVDLARQPLRDEEWRTWPSVKAYISNLPRGVTTYDIHRNFSRFGNVEFIRMEETPQGNFAGQAMIVFKPPPPGRAPWDEQFINKFHFHSRRNEGEPLPKIKVRYEARPRNRFVESPVRRGVKYDPEVILYGSAIDFGYLVRPECMVVKATKRNLRGDAVRLRLNLNRLEMEVHFPVVIHSRGRAVERAYRFSVALDEQFSLCEARSNGSTGLIIHLNNTPWYSRQLKEAMGLSHDDNSSKWSSDDTWSRQTDIVDEKETFQKINETPISVQKLHNSIDIARWTTFRVTIKPDIDRDHNSLGQFLTALADFNIRVSRDSPFQMVIGPEGPAPFWDFVDGTGSQSWSEELLLPRRLDFDLRYQLEVCVSRRWLNEYSLTREFLQKLSDMPTKRAKQMLVHVDLHQQRVYEPMSIFTDLRYTKPVLARAPPANCAEIYSATVTATGVVFHSPAVEVTNRIVRRYSSVSNHFLRVRFEDDPYRGQTRLWPATNGKMKLIFDRVRRTMKHGIVLGDRRYEFLAWGNSQIREHGAYFFAASQRPHITVDDIRRDMGIFDHEKVVAKRAARMGQCFATTTPCKILNRDSHSRDADIPDIKNGKYNFTDGVGKISRLTALHIKNKLKLGGEEPPSAFQFRLGGCKGVLALDPTLTNSDVKIRPSQRKFDSESNELEIIRVSEFWRPFLNRQLILVLSALGVPDAVFLRMQQKCIEDLDAAMKDDTVAVRALRENVDPNLMTPVVAAMIEAGFSQIDEPFVASLVRLWRAWTLKYLKEKAKIPVSQGAFVLGVVDETGMLSGHINDLQPGPNASREEREKALPEVFIQYTDPHKKVRCIYEGICIIARNPSLHRGDIRVVRAVNCPQLRHMCDVLVMPSVGDRDLPSMCSGGDLDGDDYIVIWDPELLPEEWNAEPFHYNAPEPVKKENVSIDDIINFFYDYMQNDYLGRIAHAHLAAADSLPDGIDSEQCLKLVELHSMAVDYPKTGVPALMTRDLERSQWPHFMEKKRSDEYRSKQILGRLYDAVGKAKFEPHLLGDFDKRILIHAPQEEVFGFVRRLKESYDESMRRVMAQHQIASEFEVWSTFVLHHSKASKDYKFHEEIGQHAKTLKDQYYAAFLEEAGGHDLAKLRPYAIAAYHITHEEYQKARKREEGNGSEDEDGSALSSESSGSVFSASTPATGVPFISFPWVLQETLQQIARNTAIDADECALQVEHSTTSVRNDKEDDGLDPERTISRWTHSGDHLQDPYVPVLVDTEAGQDEPGAVPNYEPLETTGLESSPSLARRESLGEIVPTKPPTTAESGCRNDRFPSGTRPMVSPNAPSVVSNGGSSSLTNPDDVYPPLSDLARTDERSPDFASVSGMTPTEEVQSSSPVKLTDARHTLSKGNELRPFKDPGSIAEGGIHALAKDSDDDDDDFAF</sequence>
<feature type="compositionally biased region" description="Acidic residues" evidence="10">
    <location>
        <begin position="1413"/>
        <end position="1422"/>
    </location>
</feature>
<dbReference type="GeneID" id="19175200"/>
<dbReference type="PANTHER" id="PTHR23079:SF55">
    <property type="entry name" value="RNA-DIRECTED RNA POLYMERASE"/>
    <property type="match status" value="1"/>
</dbReference>
<dbReference type="VEuPathDB" id="FungiDB:A1O7_00584"/>
<evidence type="ECO:0000256" key="8">
    <source>
        <dbReference type="PROSITE-ProRule" id="PRU00176"/>
    </source>
</evidence>
<evidence type="ECO:0000256" key="5">
    <source>
        <dbReference type="ARBA" id="ARBA00022884"/>
    </source>
</evidence>
<accession>W9W8E5</accession>
<evidence type="ECO:0000256" key="1">
    <source>
        <dbReference type="ARBA" id="ARBA00005762"/>
    </source>
</evidence>
<evidence type="ECO:0000313" key="12">
    <source>
        <dbReference type="EMBL" id="EXJ64248.1"/>
    </source>
</evidence>
<feature type="region of interest" description="Disordered" evidence="10">
    <location>
        <begin position="1147"/>
        <end position="1176"/>
    </location>
</feature>
<organism evidence="12 13">
    <name type="scientific">Cladophialophora yegresii CBS 114405</name>
    <dbReference type="NCBI Taxonomy" id="1182544"/>
    <lineage>
        <taxon>Eukaryota</taxon>
        <taxon>Fungi</taxon>
        <taxon>Dikarya</taxon>
        <taxon>Ascomycota</taxon>
        <taxon>Pezizomycotina</taxon>
        <taxon>Eurotiomycetes</taxon>
        <taxon>Chaetothyriomycetidae</taxon>
        <taxon>Chaetothyriales</taxon>
        <taxon>Herpotrichiellaceae</taxon>
        <taxon>Cladophialophora</taxon>
    </lineage>
</organism>
<dbReference type="OrthoDB" id="6513042at2759"/>
<dbReference type="CDD" id="cd00590">
    <property type="entry name" value="RRM_SF"/>
    <property type="match status" value="1"/>
</dbReference>
<dbReference type="Gene3D" id="3.30.70.330">
    <property type="match status" value="1"/>
</dbReference>
<feature type="region of interest" description="Disordered" evidence="10">
    <location>
        <begin position="1261"/>
        <end position="1422"/>
    </location>
</feature>
<comment type="similarity">
    <text evidence="1 9">Belongs to the RdRP family.</text>
</comment>
<dbReference type="EMBL" id="AMGW01000001">
    <property type="protein sequence ID" value="EXJ64248.1"/>
    <property type="molecule type" value="Genomic_DNA"/>
</dbReference>
<dbReference type="Pfam" id="PF05183">
    <property type="entry name" value="RdRP"/>
    <property type="match status" value="1"/>
</dbReference>
<keyword evidence="4 9" id="KW-0548">Nucleotidyltransferase</keyword>
<feature type="domain" description="RRM" evidence="11">
    <location>
        <begin position="29"/>
        <end position="116"/>
    </location>
</feature>
<dbReference type="Proteomes" id="UP000019473">
    <property type="component" value="Unassembled WGS sequence"/>
</dbReference>
<evidence type="ECO:0000256" key="4">
    <source>
        <dbReference type="ARBA" id="ARBA00022695"/>
    </source>
</evidence>
<keyword evidence="6" id="KW-0943">RNA-mediated gene silencing</keyword>
<evidence type="ECO:0000256" key="3">
    <source>
        <dbReference type="ARBA" id="ARBA00022679"/>
    </source>
</evidence>
<dbReference type="RefSeq" id="XP_007752815.1">
    <property type="nucleotide sequence ID" value="XM_007754625.1"/>
</dbReference>
<dbReference type="InterPro" id="IPR000504">
    <property type="entry name" value="RRM_dom"/>
</dbReference>
<dbReference type="InterPro" id="IPR057596">
    <property type="entry name" value="RDRP_core"/>
</dbReference>
<keyword evidence="5 8" id="KW-0694">RNA-binding</keyword>
<keyword evidence="2 9" id="KW-0696">RNA-directed RNA polymerase</keyword>
<dbReference type="eggNOG" id="KOG0988">
    <property type="taxonomic scope" value="Eukaryota"/>
</dbReference>
<gene>
    <name evidence="12" type="ORF">A1O7_00584</name>
</gene>
<dbReference type="GO" id="GO:0031380">
    <property type="term" value="C:nuclear RNA-directed RNA polymerase complex"/>
    <property type="evidence" value="ECO:0007669"/>
    <property type="project" value="TreeGrafter"/>
</dbReference>
<evidence type="ECO:0000256" key="9">
    <source>
        <dbReference type="RuleBase" id="RU363098"/>
    </source>
</evidence>
<evidence type="ECO:0000256" key="10">
    <source>
        <dbReference type="SAM" id="MobiDB-lite"/>
    </source>
</evidence>
<evidence type="ECO:0000313" key="13">
    <source>
        <dbReference type="Proteomes" id="UP000019473"/>
    </source>
</evidence>
<feature type="compositionally biased region" description="Low complexity" evidence="10">
    <location>
        <begin position="1164"/>
        <end position="1176"/>
    </location>
</feature>
<comment type="catalytic activity">
    <reaction evidence="7 9">
        <text>RNA(n) + a ribonucleoside 5'-triphosphate = RNA(n+1) + diphosphate</text>
        <dbReference type="Rhea" id="RHEA:21248"/>
        <dbReference type="Rhea" id="RHEA-COMP:14527"/>
        <dbReference type="Rhea" id="RHEA-COMP:17342"/>
        <dbReference type="ChEBI" id="CHEBI:33019"/>
        <dbReference type="ChEBI" id="CHEBI:61557"/>
        <dbReference type="ChEBI" id="CHEBI:140395"/>
        <dbReference type="EC" id="2.7.7.48"/>
    </reaction>
</comment>
<keyword evidence="13" id="KW-1185">Reference proteome</keyword>
<evidence type="ECO:0000256" key="6">
    <source>
        <dbReference type="ARBA" id="ARBA00023158"/>
    </source>
</evidence>
<evidence type="ECO:0000256" key="7">
    <source>
        <dbReference type="ARBA" id="ARBA00048744"/>
    </source>
</evidence>
<dbReference type="InterPro" id="IPR012677">
    <property type="entry name" value="Nucleotide-bd_a/b_plait_sf"/>
</dbReference>
<dbReference type="InterPro" id="IPR035979">
    <property type="entry name" value="RBD_domain_sf"/>
</dbReference>
<feature type="compositionally biased region" description="Polar residues" evidence="10">
    <location>
        <begin position="1323"/>
        <end position="1338"/>
    </location>
</feature>
<dbReference type="GO" id="GO:0003968">
    <property type="term" value="F:RNA-directed RNA polymerase activity"/>
    <property type="evidence" value="ECO:0007669"/>
    <property type="project" value="UniProtKB-KW"/>
</dbReference>
<feature type="compositionally biased region" description="Polar residues" evidence="10">
    <location>
        <begin position="1363"/>
        <end position="1377"/>
    </location>
</feature>
<dbReference type="InterPro" id="IPR007855">
    <property type="entry name" value="RDRP"/>
</dbReference>
<dbReference type="Pfam" id="PF26253">
    <property type="entry name" value="RdRP_head"/>
    <property type="match status" value="1"/>
</dbReference>
<evidence type="ECO:0000256" key="2">
    <source>
        <dbReference type="ARBA" id="ARBA00022484"/>
    </source>
</evidence>